<feature type="compositionally biased region" description="Low complexity" evidence="1">
    <location>
        <begin position="173"/>
        <end position="193"/>
    </location>
</feature>
<reference evidence="2 3" key="1">
    <citation type="submission" date="2019-12" db="EMBL/GenBank/DDBJ databases">
        <title>Whole-genome sequencing of Allorhizobium vitis.</title>
        <authorList>
            <person name="Gan H.M."/>
            <person name="Szegedi E."/>
            <person name="Burr T."/>
            <person name="Savka M.A."/>
        </authorList>
    </citation>
    <scope>NUCLEOTIDE SEQUENCE [LARGE SCALE GENOMIC DNA]</scope>
    <source>
        <strain evidence="2 3">CG516</strain>
    </source>
</reference>
<feature type="compositionally biased region" description="Low complexity" evidence="1">
    <location>
        <begin position="1"/>
        <end position="14"/>
    </location>
</feature>
<feature type="region of interest" description="Disordered" evidence="1">
    <location>
        <begin position="156"/>
        <end position="193"/>
    </location>
</feature>
<accession>A0A6L6V654</accession>
<protein>
    <submittedName>
        <fullName evidence="2">Uncharacterized protein</fullName>
    </submittedName>
</protein>
<dbReference type="Proteomes" id="UP000477951">
    <property type="component" value="Unassembled WGS sequence"/>
</dbReference>
<proteinExistence type="predicted"/>
<dbReference type="AlphaFoldDB" id="A0A6L6V654"/>
<feature type="region of interest" description="Disordered" evidence="1">
    <location>
        <begin position="1"/>
        <end position="27"/>
    </location>
</feature>
<comment type="caution">
    <text evidence="2">The sequence shown here is derived from an EMBL/GenBank/DDBJ whole genome shotgun (WGS) entry which is preliminary data.</text>
</comment>
<evidence type="ECO:0000313" key="3">
    <source>
        <dbReference type="Proteomes" id="UP000477951"/>
    </source>
</evidence>
<evidence type="ECO:0000256" key="1">
    <source>
        <dbReference type="SAM" id="MobiDB-lite"/>
    </source>
</evidence>
<dbReference type="EMBL" id="WPHR01000001">
    <property type="protein sequence ID" value="MUZ71196.1"/>
    <property type="molecule type" value="Genomic_DNA"/>
</dbReference>
<gene>
    <name evidence="2" type="ORF">GOZ90_00775</name>
</gene>
<sequence>MSTTISSTTTTSSSAVYQTKQTPKLPDDFYETEYTTLEDLPAEASTETETSEDFDANLWGALHIGGQTVRIGASGGVAYSVNPEAEDFLGEGKGFDLDWDNLDTPEEIAAAIMSKYGGKLTTSSVESGDKSLTSELMSKMFSSDALVDRMLMTSSGESLQEGLLPSDEEADGAQASASSTSATSAPQAQSTAA</sequence>
<evidence type="ECO:0000313" key="2">
    <source>
        <dbReference type="EMBL" id="MUZ71196.1"/>
    </source>
</evidence>
<organism evidence="2 3">
    <name type="scientific">Agrobacterium vitis</name>
    <name type="common">Rhizobium vitis</name>
    <dbReference type="NCBI Taxonomy" id="373"/>
    <lineage>
        <taxon>Bacteria</taxon>
        <taxon>Pseudomonadati</taxon>
        <taxon>Pseudomonadota</taxon>
        <taxon>Alphaproteobacteria</taxon>
        <taxon>Hyphomicrobiales</taxon>
        <taxon>Rhizobiaceae</taxon>
        <taxon>Rhizobium/Agrobacterium group</taxon>
        <taxon>Agrobacterium</taxon>
    </lineage>
</organism>
<name>A0A6L6V654_AGRVI</name>
<dbReference type="RefSeq" id="WP_156613164.1">
    <property type="nucleotide sequence ID" value="NZ_WPHR01000001.1"/>
</dbReference>